<dbReference type="GO" id="GO:0003724">
    <property type="term" value="F:RNA helicase activity"/>
    <property type="evidence" value="ECO:0007669"/>
    <property type="project" value="UniProtKB-EC"/>
</dbReference>
<dbReference type="GO" id="GO:0016787">
    <property type="term" value="F:hydrolase activity"/>
    <property type="evidence" value="ECO:0007669"/>
    <property type="project" value="UniProtKB-KW"/>
</dbReference>
<dbReference type="AlphaFoldDB" id="A0A1V9ZZD0"/>
<dbReference type="GO" id="GO:0006397">
    <property type="term" value="P:mRNA processing"/>
    <property type="evidence" value="ECO:0007669"/>
    <property type="project" value="UniProtKB-KW"/>
</dbReference>
<keyword evidence="11" id="KW-1185">Reference proteome</keyword>
<evidence type="ECO:0000256" key="2">
    <source>
        <dbReference type="ARBA" id="ARBA00022664"/>
    </source>
</evidence>
<dbReference type="InterPro" id="IPR001650">
    <property type="entry name" value="Helicase_C-like"/>
</dbReference>
<dbReference type="PANTHER" id="PTHR18934:SF109">
    <property type="entry name" value="ATP-DEPENDENT RNA HELICASE DHX15 HOMOLOG"/>
    <property type="match status" value="1"/>
</dbReference>
<keyword evidence="7" id="KW-0508">mRNA splicing</keyword>
<dbReference type="EMBL" id="JNBS01000915">
    <property type="protein sequence ID" value="OQS03392.1"/>
    <property type="molecule type" value="Genomic_DNA"/>
</dbReference>
<dbReference type="PANTHER" id="PTHR18934">
    <property type="entry name" value="ATP-DEPENDENT RNA HELICASE"/>
    <property type="match status" value="1"/>
</dbReference>
<feature type="non-terminal residue" evidence="10">
    <location>
        <position position="1"/>
    </location>
</feature>
<evidence type="ECO:0000256" key="5">
    <source>
        <dbReference type="ARBA" id="ARBA00022806"/>
    </source>
</evidence>
<evidence type="ECO:0000256" key="7">
    <source>
        <dbReference type="ARBA" id="ARBA00023187"/>
    </source>
</evidence>
<dbReference type="SMART" id="SM00847">
    <property type="entry name" value="HA2"/>
    <property type="match status" value="1"/>
</dbReference>
<dbReference type="STRING" id="74557.A0A1V9ZZD0"/>
<keyword evidence="5 10" id="KW-0347">Helicase</keyword>
<evidence type="ECO:0000313" key="10">
    <source>
        <dbReference type="EMBL" id="OQS03392.1"/>
    </source>
</evidence>
<dbReference type="GO" id="GO:0005524">
    <property type="term" value="F:ATP binding"/>
    <property type="evidence" value="ECO:0007669"/>
    <property type="project" value="UniProtKB-KW"/>
</dbReference>
<evidence type="ECO:0000259" key="9">
    <source>
        <dbReference type="PROSITE" id="PS51194"/>
    </source>
</evidence>
<dbReference type="CDD" id="cd18791">
    <property type="entry name" value="SF2_C_RHA"/>
    <property type="match status" value="1"/>
</dbReference>
<organism evidence="10 11">
    <name type="scientific">Thraustotheca clavata</name>
    <dbReference type="NCBI Taxonomy" id="74557"/>
    <lineage>
        <taxon>Eukaryota</taxon>
        <taxon>Sar</taxon>
        <taxon>Stramenopiles</taxon>
        <taxon>Oomycota</taxon>
        <taxon>Saprolegniomycetes</taxon>
        <taxon>Saprolegniales</taxon>
        <taxon>Achlyaceae</taxon>
        <taxon>Thraustotheca</taxon>
    </lineage>
</organism>
<accession>A0A1V9ZZD0</accession>
<sequence length="456" mass="51299">VQIHLCEPEGDILLFLTGQEEIDTTVKQIQAECNALDQKKVGPVDVWPLYSTLPPAQQQKIFNAAPQPAYPGGPPGRKIVVATNIAETSLTIDGIVYVIDPGFSKQKVYNPRIRISSLLVSPISRASAQQRSGRAGRTRPGKCFRLYTERAFKQELQEQTYPEILCSEMSTVVLILKKLAIDDLVHFDFMDPPAPETLMRALEMLNYLGALDDEGDLTELGAQMAMLPVEPQLGKMLLMSGHYGCANEVATIAAMLTSGAEPFVRPKAEGKAADEAKAQFAHIDGDHLTLLNVFHAFKMNNENKDWVYENYLNFRALQSASNVRDQLLRNLQRLGISSSSSDVNSPYYYENIRKCITAGFFMQMAFKQSAGGYLTVKDNQVVHLHPSCVLDDKPEWVLYNEFVLTSKNYIRLNTRVKGEWLVELAPHYYDLENFPQCEAKNELEALYRRLQAKLKK</sequence>
<keyword evidence="4" id="KW-0378">Hydrolase</keyword>
<dbReference type="GO" id="GO:0003723">
    <property type="term" value="F:RNA binding"/>
    <property type="evidence" value="ECO:0007669"/>
    <property type="project" value="TreeGrafter"/>
</dbReference>
<dbReference type="InterPro" id="IPR027417">
    <property type="entry name" value="P-loop_NTPase"/>
</dbReference>
<dbReference type="PROSITE" id="PS51194">
    <property type="entry name" value="HELICASE_CTER"/>
    <property type="match status" value="1"/>
</dbReference>
<feature type="domain" description="Helicase C-terminal" evidence="9">
    <location>
        <begin position="1"/>
        <end position="180"/>
    </location>
</feature>
<evidence type="ECO:0000256" key="8">
    <source>
        <dbReference type="ARBA" id="ARBA00047984"/>
    </source>
</evidence>
<dbReference type="Pfam" id="PF00271">
    <property type="entry name" value="Helicase_C"/>
    <property type="match status" value="1"/>
</dbReference>
<dbReference type="InterPro" id="IPR048333">
    <property type="entry name" value="HA2_WH"/>
</dbReference>
<evidence type="ECO:0000256" key="3">
    <source>
        <dbReference type="ARBA" id="ARBA00022741"/>
    </source>
</evidence>
<comment type="catalytic activity">
    <reaction evidence="8">
        <text>ATP + H2O = ADP + phosphate + H(+)</text>
        <dbReference type="Rhea" id="RHEA:13065"/>
        <dbReference type="ChEBI" id="CHEBI:15377"/>
        <dbReference type="ChEBI" id="CHEBI:15378"/>
        <dbReference type="ChEBI" id="CHEBI:30616"/>
        <dbReference type="ChEBI" id="CHEBI:43474"/>
        <dbReference type="ChEBI" id="CHEBI:456216"/>
        <dbReference type="EC" id="3.6.4.13"/>
    </reaction>
</comment>
<evidence type="ECO:0000313" key="11">
    <source>
        <dbReference type="Proteomes" id="UP000243217"/>
    </source>
</evidence>
<dbReference type="SUPFAM" id="SSF52540">
    <property type="entry name" value="P-loop containing nucleoside triphosphate hydrolases"/>
    <property type="match status" value="1"/>
</dbReference>
<proteinExistence type="predicted"/>
<dbReference type="OrthoDB" id="10253254at2759"/>
<reference evidence="10 11" key="1">
    <citation type="journal article" date="2014" name="Genome Biol. Evol.">
        <title>The secreted proteins of Achlya hypogyna and Thraustotheca clavata identify the ancestral oomycete secretome and reveal gene acquisitions by horizontal gene transfer.</title>
        <authorList>
            <person name="Misner I."/>
            <person name="Blouin N."/>
            <person name="Leonard G."/>
            <person name="Richards T.A."/>
            <person name="Lane C.E."/>
        </authorList>
    </citation>
    <scope>NUCLEOTIDE SEQUENCE [LARGE SCALE GENOMIC DNA]</scope>
    <source>
        <strain evidence="10 11">ATCC 34112</strain>
    </source>
</reference>
<dbReference type="Gene3D" id="1.20.120.1080">
    <property type="match status" value="1"/>
</dbReference>
<keyword evidence="2" id="KW-0507">mRNA processing</keyword>
<dbReference type="SMART" id="SM00490">
    <property type="entry name" value="HELICc"/>
    <property type="match status" value="1"/>
</dbReference>
<dbReference type="InterPro" id="IPR007502">
    <property type="entry name" value="Helicase-assoc_dom"/>
</dbReference>
<dbReference type="EC" id="3.6.4.13" evidence="1"/>
<keyword evidence="3" id="KW-0547">Nucleotide-binding</keyword>
<dbReference type="Pfam" id="PF04408">
    <property type="entry name" value="WHD_HA2"/>
    <property type="match status" value="1"/>
</dbReference>
<dbReference type="GO" id="GO:0008380">
    <property type="term" value="P:RNA splicing"/>
    <property type="evidence" value="ECO:0007669"/>
    <property type="project" value="UniProtKB-KW"/>
</dbReference>
<dbReference type="FunFam" id="3.40.50.300:FF:000007">
    <property type="entry name" value="Pre-mRNA-splicing factor ATP-dependent RNA helicase"/>
    <property type="match status" value="1"/>
</dbReference>
<dbReference type="Proteomes" id="UP000243217">
    <property type="component" value="Unassembled WGS sequence"/>
</dbReference>
<dbReference type="InterPro" id="IPR011709">
    <property type="entry name" value="DEAD-box_helicase_OB_fold"/>
</dbReference>
<name>A0A1V9ZZD0_9STRA</name>
<comment type="caution">
    <text evidence="10">The sequence shown here is derived from an EMBL/GenBank/DDBJ whole genome shotgun (WGS) entry which is preliminary data.</text>
</comment>
<dbReference type="Pfam" id="PF21010">
    <property type="entry name" value="HA2_C"/>
    <property type="match status" value="1"/>
</dbReference>
<dbReference type="Gene3D" id="3.40.50.300">
    <property type="entry name" value="P-loop containing nucleotide triphosphate hydrolases"/>
    <property type="match status" value="1"/>
</dbReference>
<evidence type="ECO:0000256" key="6">
    <source>
        <dbReference type="ARBA" id="ARBA00022840"/>
    </source>
</evidence>
<gene>
    <name evidence="10" type="ORF">THRCLA_04306</name>
</gene>
<protein>
    <recommendedName>
        <fullName evidence="1">RNA helicase</fullName>
        <ecNumber evidence="1">3.6.4.13</ecNumber>
    </recommendedName>
</protein>
<dbReference type="FunFam" id="1.20.120.1080:FF:000001">
    <property type="entry name" value="Pre-mRNA-splicing factor ATP-dependent RNA helicase"/>
    <property type="match status" value="1"/>
</dbReference>
<evidence type="ECO:0000256" key="1">
    <source>
        <dbReference type="ARBA" id="ARBA00012552"/>
    </source>
</evidence>
<dbReference type="Pfam" id="PF07717">
    <property type="entry name" value="OB_NTP_bind"/>
    <property type="match status" value="1"/>
</dbReference>
<evidence type="ECO:0000256" key="4">
    <source>
        <dbReference type="ARBA" id="ARBA00022801"/>
    </source>
</evidence>
<keyword evidence="6" id="KW-0067">ATP-binding</keyword>